<dbReference type="Pfam" id="PF01122">
    <property type="entry name" value="Cobalamin_bind"/>
    <property type="match status" value="1"/>
</dbReference>
<keyword evidence="7" id="KW-1185">Reference proteome</keyword>
<feature type="disulfide bond" evidence="5">
    <location>
        <begin position="5"/>
        <end position="44"/>
    </location>
</feature>
<dbReference type="PANTHER" id="PTHR10559">
    <property type="entry name" value="TRANSCOBALAMIN-1/GASTRIC INTRINSIC FACTOR"/>
    <property type="match status" value="1"/>
</dbReference>
<gene>
    <name evidence="6" type="ORF">AVEN_103311_1</name>
</gene>
<comment type="caution">
    <text evidence="6">The sequence shown here is derived from an EMBL/GenBank/DDBJ whole genome shotgun (WGS) entry which is preliminary data.</text>
</comment>
<name>A0A4Y2I788_ARAVE</name>
<dbReference type="OrthoDB" id="6343110at2759"/>
<organism evidence="6 7">
    <name type="scientific">Araneus ventricosus</name>
    <name type="common">Orbweaver spider</name>
    <name type="synonym">Epeira ventricosa</name>
    <dbReference type="NCBI Taxonomy" id="182803"/>
    <lineage>
        <taxon>Eukaryota</taxon>
        <taxon>Metazoa</taxon>
        <taxon>Ecdysozoa</taxon>
        <taxon>Arthropoda</taxon>
        <taxon>Chelicerata</taxon>
        <taxon>Arachnida</taxon>
        <taxon>Araneae</taxon>
        <taxon>Araneomorphae</taxon>
        <taxon>Entelegynae</taxon>
        <taxon>Araneoidea</taxon>
        <taxon>Araneidae</taxon>
        <taxon>Araneus</taxon>
    </lineage>
</organism>
<dbReference type="GO" id="GO:0005615">
    <property type="term" value="C:extracellular space"/>
    <property type="evidence" value="ECO:0007669"/>
    <property type="project" value="TreeGrafter"/>
</dbReference>
<evidence type="ECO:0000256" key="2">
    <source>
        <dbReference type="ARBA" id="ARBA00022525"/>
    </source>
</evidence>
<feature type="binding site" evidence="4">
    <location>
        <position position="33"/>
    </location>
    <ligand>
        <name>cyanocob(III)alamin</name>
        <dbReference type="ChEBI" id="CHEBI:17439"/>
    </ligand>
</feature>
<accession>A0A4Y2I788</accession>
<sequence length="106" mass="12135">MLALCNAGERITERDVEKLTSVFWKAHREFWTDTQALAVLALVCTAKQPHDVFDMDEIKELTTELKKRQYRNGTVENLKTTALVLQALFASESEADEDNFDEEKAL</sequence>
<dbReference type="PANTHER" id="PTHR10559:SF18">
    <property type="entry name" value="TRANSCOBALAMIN II"/>
    <property type="match status" value="1"/>
</dbReference>
<protein>
    <submittedName>
        <fullName evidence="6">Uncharacterized protein</fullName>
    </submittedName>
</protein>
<dbReference type="EMBL" id="BGPR01105561">
    <property type="protein sequence ID" value="GBM73475.1"/>
    <property type="molecule type" value="Genomic_DNA"/>
</dbReference>
<feature type="binding site" evidence="4">
    <location>
        <position position="77"/>
    </location>
    <ligand>
        <name>cyanocob(III)alamin</name>
        <dbReference type="ChEBI" id="CHEBI:17439"/>
    </ligand>
</feature>
<evidence type="ECO:0000256" key="3">
    <source>
        <dbReference type="ARBA" id="ARBA00022729"/>
    </source>
</evidence>
<keyword evidence="3" id="KW-0732">Signal</keyword>
<dbReference type="Proteomes" id="UP000499080">
    <property type="component" value="Unassembled WGS sequence"/>
</dbReference>
<dbReference type="GO" id="GO:0031419">
    <property type="term" value="F:cobalamin binding"/>
    <property type="evidence" value="ECO:0007669"/>
    <property type="project" value="InterPro"/>
</dbReference>
<keyword evidence="2" id="KW-0964">Secreted</keyword>
<dbReference type="Gene3D" id="1.50.10.20">
    <property type="match status" value="1"/>
</dbReference>
<evidence type="ECO:0000256" key="4">
    <source>
        <dbReference type="PIRSR" id="PIRSR602157-1"/>
    </source>
</evidence>
<dbReference type="AlphaFoldDB" id="A0A4Y2I788"/>
<dbReference type="InterPro" id="IPR002157">
    <property type="entry name" value="Cbl-bd_prot"/>
</dbReference>
<dbReference type="InterPro" id="IPR051588">
    <property type="entry name" value="Cobalamin_Transport"/>
</dbReference>
<keyword evidence="5" id="KW-1015">Disulfide bond</keyword>
<feature type="non-terminal residue" evidence="6">
    <location>
        <position position="106"/>
    </location>
</feature>
<evidence type="ECO:0000313" key="6">
    <source>
        <dbReference type="EMBL" id="GBM73475.1"/>
    </source>
</evidence>
<evidence type="ECO:0000313" key="7">
    <source>
        <dbReference type="Proteomes" id="UP000499080"/>
    </source>
</evidence>
<evidence type="ECO:0000256" key="1">
    <source>
        <dbReference type="ARBA" id="ARBA00004613"/>
    </source>
</evidence>
<comment type="subcellular location">
    <subcellularLocation>
        <location evidence="1">Secreted</location>
    </subcellularLocation>
</comment>
<dbReference type="GO" id="GO:0015889">
    <property type="term" value="P:cobalamin transport"/>
    <property type="evidence" value="ECO:0007669"/>
    <property type="project" value="InterPro"/>
</dbReference>
<keyword evidence="4" id="KW-0170">Cobalt</keyword>
<evidence type="ECO:0000256" key="5">
    <source>
        <dbReference type="PIRSR" id="PIRSR602157-2"/>
    </source>
</evidence>
<proteinExistence type="predicted"/>
<reference evidence="6 7" key="1">
    <citation type="journal article" date="2019" name="Sci. Rep.">
        <title>Orb-weaving spider Araneus ventricosus genome elucidates the spidroin gene catalogue.</title>
        <authorList>
            <person name="Kono N."/>
            <person name="Nakamura H."/>
            <person name="Ohtoshi R."/>
            <person name="Moran D.A.P."/>
            <person name="Shinohara A."/>
            <person name="Yoshida Y."/>
            <person name="Fujiwara M."/>
            <person name="Mori M."/>
            <person name="Tomita M."/>
            <person name="Arakawa K."/>
        </authorList>
    </citation>
    <scope>NUCLEOTIDE SEQUENCE [LARGE SCALE GENOMIC DNA]</scope>
</reference>